<evidence type="ECO:0000313" key="1">
    <source>
        <dbReference type="EMBL" id="THH36067.1"/>
    </source>
</evidence>
<organism evidence="1 2">
    <name type="scientific">Aliishimia ponticola</name>
    <dbReference type="NCBI Taxonomy" id="2499833"/>
    <lineage>
        <taxon>Bacteria</taxon>
        <taxon>Pseudomonadati</taxon>
        <taxon>Pseudomonadota</taxon>
        <taxon>Alphaproteobacteria</taxon>
        <taxon>Rhodobacterales</taxon>
        <taxon>Paracoccaceae</taxon>
        <taxon>Aliishimia</taxon>
    </lineage>
</organism>
<proteinExistence type="predicted"/>
<dbReference type="OrthoDB" id="9798292at2"/>
<dbReference type="Pfam" id="PF07370">
    <property type="entry name" value="DUF1489"/>
    <property type="match status" value="1"/>
</dbReference>
<dbReference type="AlphaFoldDB" id="A0A4S4NC70"/>
<protein>
    <submittedName>
        <fullName evidence="1">DUF1489 family protein</fullName>
    </submittedName>
</protein>
<keyword evidence="2" id="KW-1185">Reference proteome</keyword>
<sequence length="151" mass="17104">MQCSGDDSVDNMINLVKLCVGASEVQDLIDWQATRRAQSEDGFARHVTRMWPKREAELLNGGSLYWVFKGEILCRQRILRLDEVTRHDGVRMCGIVLDAEIIRTAPAPKRPFQGWRYLQSSDAPPDLRKGREAEPTLPTELDRALAEIGVL</sequence>
<dbReference type="Proteomes" id="UP000306602">
    <property type="component" value="Unassembled WGS sequence"/>
</dbReference>
<comment type="caution">
    <text evidence="1">The sequence shown here is derived from an EMBL/GenBank/DDBJ whole genome shotgun (WGS) entry which is preliminary data.</text>
</comment>
<name>A0A4S4NC70_9RHOB</name>
<dbReference type="EMBL" id="SRKY01000003">
    <property type="protein sequence ID" value="THH36067.1"/>
    <property type="molecule type" value="Genomic_DNA"/>
</dbReference>
<dbReference type="InterPro" id="IPR008320">
    <property type="entry name" value="UCP032025"/>
</dbReference>
<dbReference type="PIRSF" id="PIRSF032025">
    <property type="entry name" value="UCP032025"/>
    <property type="match status" value="1"/>
</dbReference>
<accession>A0A4S4NC70</accession>
<gene>
    <name evidence="1" type="ORF">E4Z66_13485</name>
</gene>
<reference evidence="1 2" key="1">
    <citation type="submission" date="2019-04" db="EMBL/GenBank/DDBJ databases">
        <title>Shimia ponticola sp. nov., isolated from seawater.</title>
        <authorList>
            <person name="Kim Y.-O."/>
            <person name="Yoon J.-H."/>
        </authorList>
    </citation>
    <scope>NUCLEOTIDE SEQUENCE [LARGE SCALE GENOMIC DNA]</scope>
    <source>
        <strain evidence="1 2">MYP11</strain>
    </source>
</reference>
<evidence type="ECO:0000313" key="2">
    <source>
        <dbReference type="Proteomes" id="UP000306602"/>
    </source>
</evidence>